<evidence type="ECO:0000313" key="2">
    <source>
        <dbReference type="EMBL" id="GMN44522.1"/>
    </source>
</evidence>
<evidence type="ECO:0000313" key="3">
    <source>
        <dbReference type="Proteomes" id="UP001187192"/>
    </source>
</evidence>
<name>A0AA88A1F2_FICCA</name>
<evidence type="ECO:0000256" key="1">
    <source>
        <dbReference type="SAM" id="MobiDB-lite"/>
    </source>
</evidence>
<organism evidence="2 3">
    <name type="scientific">Ficus carica</name>
    <name type="common">Common fig</name>
    <dbReference type="NCBI Taxonomy" id="3494"/>
    <lineage>
        <taxon>Eukaryota</taxon>
        <taxon>Viridiplantae</taxon>
        <taxon>Streptophyta</taxon>
        <taxon>Embryophyta</taxon>
        <taxon>Tracheophyta</taxon>
        <taxon>Spermatophyta</taxon>
        <taxon>Magnoliopsida</taxon>
        <taxon>eudicotyledons</taxon>
        <taxon>Gunneridae</taxon>
        <taxon>Pentapetalae</taxon>
        <taxon>rosids</taxon>
        <taxon>fabids</taxon>
        <taxon>Rosales</taxon>
        <taxon>Moraceae</taxon>
        <taxon>Ficeae</taxon>
        <taxon>Ficus</taxon>
    </lineage>
</organism>
<keyword evidence="3" id="KW-1185">Reference proteome</keyword>
<dbReference type="AlphaFoldDB" id="A0AA88A1F2"/>
<gene>
    <name evidence="2" type="ORF">TIFTF001_013706</name>
</gene>
<comment type="caution">
    <text evidence="2">The sequence shown here is derived from an EMBL/GenBank/DDBJ whole genome shotgun (WGS) entry which is preliminary data.</text>
</comment>
<dbReference type="EMBL" id="BTGU01000018">
    <property type="protein sequence ID" value="GMN44522.1"/>
    <property type="molecule type" value="Genomic_DNA"/>
</dbReference>
<feature type="region of interest" description="Disordered" evidence="1">
    <location>
        <begin position="1"/>
        <end position="20"/>
    </location>
</feature>
<protein>
    <submittedName>
        <fullName evidence="2">Uncharacterized protein</fullName>
    </submittedName>
</protein>
<reference evidence="2" key="1">
    <citation type="submission" date="2023-07" db="EMBL/GenBank/DDBJ databases">
        <title>draft genome sequence of fig (Ficus carica).</title>
        <authorList>
            <person name="Takahashi T."/>
            <person name="Nishimura K."/>
        </authorList>
    </citation>
    <scope>NUCLEOTIDE SEQUENCE</scope>
</reference>
<dbReference type="Proteomes" id="UP001187192">
    <property type="component" value="Unassembled WGS sequence"/>
</dbReference>
<accession>A0AA88A1F2</accession>
<sequence length="20" mass="2288">HKVIDSENRIDAKVRSSCET</sequence>
<feature type="non-terminal residue" evidence="2">
    <location>
        <position position="1"/>
    </location>
</feature>
<proteinExistence type="predicted"/>